<proteinExistence type="predicted"/>
<keyword evidence="2" id="KW-0479">Metal-binding</keyword>
<keyword evidence="6" id="KW-1185">Reference proteome</keyword>
<organism evidence="5 6">
    <name type="scientific">Kineococcus rhizosphaerae</name>
    <dbReference type="NCBI Taxonomy" id="559628"/>
    <lineage>
        <taxon>Bacteria</taxon>
        <taxon>Bacillati</taxon>
        <taxon>Actinomycetota</taxon>
        <taxon>Actinomycetes</taxon>
        <taxon>Kineosporiales</taxon>
        <taxon>Kineosporiaceae</taxon>
        <taxon>Kineococcus</taxon>
    </lineage>
</organism>
<evidence type="ECO:0000313" key="5">
    <source>
        <dbReference type="EMBL" id="PRY13954.1"/>
    </source>
</evidence>
<name>A0A2T0R2E3_9ACTN</name>
<dbReference type="InterPro" id="IPR027806">
    <property type="entry name" value="HARBI1_dom"/>
</dbReference>
<evidence type="ECO:0000256" key="1">
    <source>
        <dbReference type="ARBA" id="ARBA00001968"/>
    </source>
</evidence>
<feature type="domain" description="DDE Tnp4" evidence="4">
    <location>
        <begin position="139"/>
        <end position="295"/>
    </location>
</feature>
<dbReference type="Proteomes" id="UP000238083">
    <property type="component" value="Unassembled WGS sequence"/>
</dbReference>
<dbReference type="GO" id="GO:0046872">
    <property type="term" value="F:metal ion binding"/>
    <property type="evidence" value="ECO:0007669"/>
    <property type="project" value="UniProtKB-KW"/>
</dbReference>
<comment type="caution">
    <text evidence="5">The sequence shown here is derived from an EMBL/GenBank/DDBJ whole genome shotgun (WGS) entry which is preliminary data.</text>
</comment>
<gene>
    <name evidence="5" type="ORF">CLV37_10772</name>
</gene>
<comment type="cofactor">
    <cofactor evidence="1">
        <name>a divalent metal cation</name>
        <dbReference type="ChEBI" id="CHEBI:60240"/>
    </cofactor>
</comment>
<evidence type="ECO:0000256" key="2">
    <source>
        <dbReference type="ARBA" id="ARBA00022723"/>
    </source>
</evidence>
<reference evidence="5 6" key="1">
    <citation type="submission" date="2018-03" db="EMBL/GenBank/DDBJ databases">
        <title>Genomic Encyclopedia of Archaeal and Bacterial Type Strains, Phase II (KMG-II): from individual species to whole genera.</title>
        <authorList>
            <person name="Goeker M."/>
        </authorList>
    </citation>
    <scope>NUCLEOTIDE SEQUENCE [LARGE SCALE GENOMIC DNA]</scope>
    <source>
        <strain evidence="5 6">DSM 19711</strain>
    </source>
</reference>
<feature type="region of interest" description="Disordered" evidence="3">
    <location>
        <begin position="1"/>
        <end position="24"/>
    </location>
</feature>
<dbReference type="AlphaFoldDB" id="A0A2T0R2E3"/>
<dbReference type="Pfam" id="PF13359">
    <property type="entry name" value="DDE_Tnp_4"/>
    <property type="match status" value="1"/>
</dbReference>
<evidence type="ECO:0000259" key="4">
    <source>
        <dbReference type="Pfam" id="PF13359"/>
    </source>
</evidence>
<evidence type="ECO:0000256" key="3">
    <source>
        <dbReference type="SAM" id="MobiDB-lite"/>
    </source>
</evidence>
<accession>A0A2T0R2E3</accession>
<sequence>MSNYSGQGPKPTLMQDPLSSLQPISTTMPARTSVLSYRSSLDVSRELAQAVARLLSAHRVRVGTRRGRRALGCFAQAVLLLRFMRQRAAVADLARDNAVSLKTAYRYLHEALDVLAAEAPELPEVVAKAVTRRTEHLLLDGTLIESDRVHDPGGQKDRWYSGKHRHHGGLVQVVTDPDGRPLWVSPVEPGSTHDLTAARVHALPALYRASRNGVPTLADKAYTGAGVGIRVPIRRPRGRQVLDAPTQGWNSYVNSARVFVEHGIAHLKSRWRALQRVSLCPWRISVIVATALVLSQIENRY</sequence>
<evidence type="ECO:0000313" key="6">
    <source>
        <dbReference type="Proteomes" id="UP000238083"/>
    </source>
</evidence>
<protein>
    <submittedName>
        <fullName evidence="5">IS4 family transposase</fullName>
    </submittedName>
</protein>
<dbReference type="EMBL" id="PVZF01000007">
    <property type="protein sequence ID" value="PRY13954.1"/>
    <property type="molecule type" value="Genomic_DNA"/>
</dbReference>